<protein>
    <submittedName>
        <fullName evidence="2">Uncharacterized protein</fullName>
    </submittedName>
</protein>
<feature type="region of interest" description="Disordered" evidence="1">
    <location>
        <begin position="174"/>
        <end position="194"/>
    </location>
</feature>
<accession>A0A6A6L8J4</accession>
<proteinExistence type="predicted"/>
<feature type="compositionally biased region" description="Basic and acidic residues" evidence="1">
    <location>
        <begin position="25"/>
        <end position="43"/>
    </location>
</feature>
<dbReference type="GO" id="GO:0006357">
    <property type="term" value="P:regulation of transcription by RNA polymerase II"/>
    <property type="evidence" value="ECO:0007669"/>
    <property type="project" value="InterPro"/>
</dbReference>
<evidence type="ECO:0000313" key="3">
    <source>
        <dbReference type="Proteomes" id="UP000467840"/>
    </source>
</evidence>
<dbReference type="AlphaFoldDB" id="A0A6A6L8J4"/>
<comment type="caution">
    <text evidence="2">The sequence shown here is derived from an EMBL/GenBank/DDBJ whole genome shotgun (WGS) entry which is preliminary data.</text>
</comment>
<dbReference type="InterPro" id="IPR044977">
    <property type="entry name" value="RLT1-3"/>
</dbReference>
<organism evidence="2 3">
    <name type="scientific">Hevea brasiliensis</name>
    <name type="common">Para rubber tree</name>
    <name type="synonym">Siphonia brasiliensis</name>
    <dbReference type="NCBI Taxonomy" id="3981"/>
    <lineage>
        <taxon>Eukaryota</taxon>
        <taxon>Viridiplantae</taxon>
        <taxon>Streptophyta</taxon>
        <taxon>Embryophyta</taxon>
        <taxon>Tracheophyta</taxon>
        <taxon>Spermatophyta</taxon>
        <taxon>Magnoliopsida</taxon>
        <taxon>eudicotyledons</taxon>
        <taxon>Gunneridae</taxon>
        <taxon>Pentapetalae</taxon>
        <taxon>rosids</taxon>
        <taxon>fabids</taxon>
        <taxon>Malpighiales</taxon>
        <taxon>Euphorbiaceae</taxon>
        <taxon>Crotonoideae</taxon>
        <taxon>Micrandreae</taxon>
        <taxon>Hevea</taxon>
    </lineage>
</organism>
<reference evidence="2 3" key="1">
    <citation type="journal article" date="2020" name="Mol. Plant">
        <title>The Chromosome-Based Rubber Tree Genome Provides New Insights into Spurge Genome Evolution and Rubber Biosynthesis.</title>
        <authorList>
            <person name="Liu J."/>
            <person name="Shi C."/>
            <person name="Shi C.C."/>
            <person name="Li W."/>
            <person name="Zhang Q.J."/>
            <person name="Zhang Y."/>
            <person name="Li K."/>
            <person name="Lu H.F."/>
            <person name="Shi C."/>
            <person name="Zhu S.T."/>
            <person name="Xiao Z.Y."/>
            <person name="Nan H."/>
            <person name="Yue Y."/>
            <person name="Zhu X.G."/>
            <person name="Wu Y."/>
            <person name="Hong X.N."/>
            <person name="Fan G.Y."/>
            <person name="Tong Y."/>
            <person name="Zhang D."/>
            <person name="Mao C.L."/>
            <person name="Liu Y.L."/>
            <person name="Hao S.J."/>
            <person name="Liu W.Q."/>
            <person name="Lv M.Q."/>
            <person name="Zhang H.B."/>
            <person name="Liu Y."/>
            <person name="Hu-Tang G.R."/>
            <person name="Wang J.P."/>
            <person name="Wang J.H."/>
            <person name="Sun Y.H."/>
            <person name="Ni S.B."/>
            <person name="Chen W.B."/>
            <person name="Zhang X.C."/>
            <person name="Jiao Y.N."/>
            <person name="Eichler E.E."/>
            <person name="Li G.H."/>
            <person name="Liu X."/>
            <person name="Gao L.Z."/>
        </authorList>
    </citation>
    <scope>NUCLEOTIDE SEQUENCE [LARGE SCALE GENOMIC DNA]</scope>
    <source>
        <strain evidence="3">cv. GT1</strain>
        <tissue evidence="2">Leaf</tissue>
    </source>
</reference>
<dbReference type="Proteomes" id="UP000467840">
    <property type="component" value="Chromosome 1"/>
</dbReference>
<evidence type="ECO:0000256" key="1">
    <source>
        <dbReference type="SAM" id="MobiDB-lite"/>
    </source>
</evidence>
<feature type="compositionally biased region" description="Basic and acidic residues" evidence="1">
    <location>
        <begin position="228"/>
        <end position="241"/>
    </location>
</feature>
<dbReference type="EMBL" id="JAAGAX010000011">
    <property type="protein sequence ID" value="KAF2297762.1"/>
    <property type="molecule type" value="Genomic_DNA"/>
</dbReference>
<evidence type="ECO:0000313" key="2">
    <source>
        <dbReference type="EMBL" id="KAF2297762.1"/>
    </source>
</evidence>
<feature type="region of interest" description="Disordered" evidence="1">
    <location>
        <begin position="216"/>
        <end position="241"/>
    </location>
</feature>
<sequence>MGVGASMRSFPSRYSPLKNKEIELKGLRQHEHVKEEHLTDLRSKRSSYKRGRGGRDQGYATKWQRRVPGLKSYSNRRNVRETGKFNLGSKQGRRTNAKSSGRGLRTVRRRRVEMMVAEEPLIGRMTSTVGPRSYGGSLRNLGEENWGAEKVRTDADLGMDVDVDVDVDVDLDDADNNSVEAGESDDNVEAEGYEQRNWEQSFNGASNRWNRTVMEVSDDDGDASGDDMALKKWELKSQRET</sequence>
<dbReference type="PANTHER" id="PTHR36968:SF13">
    <property type="entry name" value="HOMEOBOX-DDT DOMAIN PROTEIN RLT1"/>
    <property type="match status" value="1"/>
</dbReference>
<gene>
    <name evidence="2" type="ORF">GH714_002610</name>
</gene>
<feature type="region of interest" description="Disordered" evidence="1">
    <location>
        <begin position="25"/>
        <end position="104"/>
    </location>
</feature>
<keyword evidence="3" id="KW-1185">Reference proteome</keyword>
<feature type="compositionally biased region" description="Acidic residues" evidence="1">
    <location>
        <begin position="182"/>
        <end position="192"/>
    </location>
</feature>
<feature type="compositionally biased region" description="Acidic residues" evidence="1">
    <location>
        <begin position="216"/>
        <end position="225"/>
    </location>
</feature>
<name>A0A6A6L8J4_HEVBR</name>
<dbReference type="PANTHER" id="PTHR36968">
    <property type="entry name" value="HOMEOBOX-DDT DOMAIN PROTEIN RLT2"/>
    <property type="match status" value="1"/>
</dbReference>